<dbReference type="SUPFAM" id="SSF103473">
    <property type="entry name" value="MFS general substrate transporter"/>
    <property type="match status" value="1"/>
</dbReference>
<feature type="transmembrane region" description="Helical" evidence="6">
    <location>
        <begin position="378"/>
        <end position="399"/>
    </location>
</feature>
<evidence type="ECO:0000256" key="3">
    <source>
        <dbReference type="ARBA" id="ARBA00022692"/>
    </source>
</evidence>
<gene>
    <name evidence="8" type="ORF">Lbir_1114</name>
    <name evidence="9" type="ORF">NCTC12437_02146</name>
</gene>
<feature type="transmembrane region" description="Helical" evidence="6">
    <location>
        <begin position="280"/>
        <end position="299"/>
    </location>
</feature>
<feature type="transmembrane region" description="Helical" evidence="6">
    <location>
        <begin position="135"/>
        <end position="163"/>
    </location>
</feature>
<dbReference type="OrthoDB" id="5620971at2"/>
<dbReference type="EMBL" id="LNXT01000014">
    <property type="protein sequence ID" value="KTC73062.1"/>
    <property type="molecule type" value="Genomic_DNA"/>
</dbReference>
<feature type="transmembrane region" description="Helical" evidence="6">
    <location>
        <begin position="347"/>
        <end position="366"/>
    </location>
</feature>
<dbReference type="Proteomes" id="UP000255066">
    <property type="component" value="Unassembled WGS sequence"/>
</dbReference>
<feature type="transmembrane region" description="Helical" evidence="6">
    <location>
        <begin position="251"/>
        <end position="273"/>
    </location>
</feature>
<proteinExistence type="predicted"/>
<keyword evidence="3 6" id="KW-0812">Transmembrane</keyword>
<dbReference type="PANTHER" id="PTHR43124">
    <property type="entry name" value="PURINE EFFLUX PUMP PBUE"/>
    <property type="match status" value="1"/>
</dbReference>
<keyword evidence="5 6" id="KW-0472">Membrane</keyword>
<dbReference type="Proteomes" id="UP000054735">
    <property type="component" value="Unassembled WGS sequence"/>
</dbReference>
<dbReference type="InterPro" id="IPR020846">
    <property type="entry name" value="MFS_dom"/>
</dbReference>
<dbReference type="PANTHER" id="PTHR43124:SF3">
    <property type="entry name" value="CHLORAMPHENICOL EFFLUX PUMP RV0191"/>
    <property type="match status" value="1"/>
</dbReference>
<evidence type="ECO:0000256" key="6">
    <source>
        <dbReference type="SAM" id="Phobius"/>
    </source>
</evidence>
<dbReference type="GO" id="GO:0022857">
    <property type="term" value="F:transmembrane transporter activity"/>
    <property type="evidence" value="ECO:0007669"/>
    <property type="project" value="InterPro"/>
</dbReference>
<comment type="subcellular location">
    <subcellularLocation>
        <location evidence="1">Cell membrane</location>
        <topology evidence="1">Multi-pass membrane protein</topology>
    </subcellularLocation>
</comment>
<dbReference type="InterPro" id="IPR050189">
    <property type="entry name" value="MFS_Efflux_Transporters"/>
</dbReference>
<evidence type="ECO:0000313" key="10">
    <source>
        <dbReference type="Proteomes" id="UP000054735"/>
    </source>
</evidence>
<evidence type="ECO:0000256" key="5">
    <source>
        <dbReference type="ARBA" id="ARBA00023136"/>
    </source>
</evidence>
<name>A0A378ICR9_9GAMM</name>
<dbReference type="Gene3D" id="1.20.1250.20">
    <property type="entry name" value="MFS general substrate transporter like domains"/>
    <property type="match status" value="2"/>
</dbReference>
<keyword evidence="4 6" id="KW-1133">Transmembrane helix</keyword>
<dbReference type="GO" id="GO:0005886">
    <property type="term" value="C:plasma membrane"/>
    <property type="evidence" value="ECO:0007669"/>
    <property type="project" value="UniProtKB-SubCell"/>
</dbReference>
<evidence type="ECO:0000313" key="8">
    <source>
        <dbReference type="EMBL" id="KTC73062.1"/>
    </source>
</evidence>
<evidence type="ECO:0000256" key="1">
    <source>
        <dbReference type="ARBA" id="ARBA00004651"/>
    </source>
</evidence>
<feature type="transmembrane region" description="Helical" evidence="6">
    <location>
        <begin position="305"/>
        <end position="327"/>
    </location>
</feature>
<dbReference type="EMBL" id="UGNW01000001">
    <property type="protein sequence ID" value="STX32361.1"/>
    <property type="molecule type" value="Genomic_DNA"/>
</dbReference>
<keyword evidence="2" id="KW-1003">Cell membrane</keyword>
<keyword evidence="10" id="KW-1185">Reference proteome</keyword>
<evidence type="ECO:0000256" key="2">
    <source>
        <dbReference type="ARBA" id="ARBA00022475"/>
    </source>
</evidence>
<protein>
    <submittedName>
        <fullName evidence="9">Major facilitator family transporter</fullName>
    </submittedName>
</protein>
<organism evidence="9 11">
    <name type="scientific">Legionella birminghamensis</name>
    <dbReference type="NCBI Taxonomy" id="28083"/>
    <lineage>
        <taxon>Bacteria</taxon>
        <taxon>Pseudomonadati</taxon>
        <taxon>Pseudomonadota</taxon>
        <taxon>Gammaproteobacteria</taxon>
        <taxon>Legionellales</taxon>
        <taxon>Legionellaceae</taxon>
        <taxon>Legionella</taxon>
    </lineage>
</organism>
<dbReference type="Pfam" id="PF07690">
    <property type="entry name" value="MFS_1"/>
    <property type="match status" value="2"/>
</dbReference>
<sequence>MNSFTSLRSPRFLIWLVGVSFVLFQFFLQLSSGVIIGAIMQETLISAFTASLLSSAFYYIYTSLQIPAGMLFDRKNTQTILTTTALICSIGCFIFANSMSIYLLFFGRIVIGMGSAFAFVGFSHLLREHFSLKQFGFLIGLSETLGFIATMFGLIGLGILVSYYGWREFINSAALVGCLIAFFAWLFIPSSSSSQATHPIARSLDAILRCKTQWINGSFAGLGFSVITVFGAMWAIPFIQIKLACSLKEASIIDAMLFLGAAISCPLFGYLNAHLKQRKPLMFIASILTSILLYITLYFPYSDPVFMGSLFFLTGISCGSYMLSYTISNEISPQGALSTSTGFTNTLAMLTAPVFQLITGLLLDLYGGPEHHYSLESYQIALAILPVNLLTAALLVYFLPEKDQGFNPSLRTK</sequence>
<evidence type="ECO:0000256" key="4">
    <source>
        <dbReference type="ARBA" id="ARBA00022989"/>
    </source>
</evidence>
<reference evidence="8 10" key="1">
    <citation type="submission" date="2015-11" db="EMBL/GenBank/DDBJ databases">
        <title>Genomic analysis of 38 Legionella species identifies large and diverse effector repertoires.</title>
        <authorList>
            <person name="Burstein D."/>
            <person name="Amaro F."/>
            <person name="Zusman T."/>
            <person name="Lifshitz Z."/>
            <person name="Cohen O."/>
            <person name="Gilbert J.A."/>
            <person name="Pupko T."/>
            <person name="Shuman H.A."/>
            <person name="Segal G."/>
        </authorList>
    </citation>
    <scope>NUCLEOTIDE SEQUENCE [LARGE SCALE GENOMIC DNA]</scope>
    <source>
        <strain evidence="8 10">CDC#1407-AL-14</strain>
    </source>
</reference>
<feature type="transmembrane region" description="Helical" evidence="6">
    <location>
        <begin position="102"/>
        <end position="123"/>
    </location>
</feature>
<feature type="domain" description="Major facilitator superfamily (MFS) profile" evidence="7">
    <location>
        <begin position="13"/>
        <end position="404"/>
    </location>
</feature>
<dbReference type="InterPro" id="IPR011701">
    <property type="entry name" value="MFS"/>
</dbReference>
<feature type="transmembrane region" description="Helical" evidence="6">
    <location>
        <begin position="169"/>
        <end position="188"/>
    </location>
</feature>
<dbReference type="PROSITE" id="PS50850">
    <property type="entry name" value="MFS"/>
    <property type="match status" value="1"/>
</dbReference>
<evidence type="ECO:0000259" key="7">
    <source>
        <dbReference type="PROSITE" id="PS50850"/>
    </source>
</evidence>
<dbReference type="InterPro" id="IPR036259">
    <property type="entry name" value="MFS_trans_sf"/>
</dbReference>
<evidence type="ECO:0000313" key="11">
    <source>
        <dbReference type="Proteomes" id="UP000255066"/>
    </source>
</evidence>
<feature type="transmembrane region" description="Helical" evidence="6">
    <location>
        <begin position="219"/>
        <end position="239"/>
    </location>
</feature>
<feature type="transmembrane region" description="Helical" evidence="6">
    <location>
        <begin position="12"/>
        <end position="39"/>
    </location>
</feature>
<accession>A0A378ICR9</accession>
<dbReference type="AlphaFoldDB" id="A0A378ICR9"/>
<reference evidence="9 11" key="2">
    <citation type="submission" date="2018-06" db="EMBL/GenBank/DDBJ databases">
        <authorList>
            <consortium name="Pathogen Informatics"/>
            <person name="Doyle S."/>
        </authorList>
    </citation>
    <scope>NUCLEOTIDE SEQUENCE [LARGE SCALE GENOMIC DNA]</scope>
    <source>
        <strain evidence="9 11">NCTC12437</strain>
    </source>
</reference>
<evidence type="ECO:0000313" key="9">
    <source>
        <dbReference type="EMBL" id="STX32361.1"/>
    </source>
</evidence>
<dbReference type="RefSeq" id="WP_083503090.1">
    <property type="nucleotide sequence ID" value="NZ_CAAAHV010000008.1"/>
</dbReference>
<feature type="transmembrane region" description="Helical" evidence="6">
    <location>
        <begin position="76"/>
        <end position="96"/>
    </location>
</feature>
<feature type="transmembrane region" description="Helical" evidence="6">
    <location>
        <begin position="45"/>
        <end position="64"/>
    </location>
</feature>